<dbReference type="SUPFAM" id="SSF101690">
    <property type="entry name" value="PAZ domain"/>
    <property type="match status" value="1"/>
</dbReference>
<dbReference type="Gene3D" id="2.170.260.10">
    <property type="entry name" value="paz domain"/>
    <property type="match status" value="1"/>
</dbReference>
<feature type="domain" description="Piwi" evidence="2">
    <location>
        <begin position="504"/>
        <end position="654"/>
    </location>
</feature>
<dbReference type="GO" id="GO:0003676">
    <property type="term" value="F:nucleic acid binding"/>
    <property type="evidence" value="ECO:0007669"/>
    <property type="project" value="InterPro"/>
</dbReference>
<dbReference type="PANTHER" id="PTHR22891">
    <property type="entry name" value="EUKARYOTIC TRANSLATION INITIATION FACTOR 2C"/>
    <property type="match status" value="1"/>
</dbReference>
<dbReference type="InterPro" id="IPR012337">
    <property type="entry name" value="RNaseH-like_sf"/>
</dbReference>
<feature type="compositionally biased region" description="Acidic residues" evidence="1">
    <location>
        <begin position="209"/>
        <end position="218"/>
    </location>
</feature>
<feature type="region of interest" description="Disordered" evidence="1">
    <location>
        <begin position="203"/>
        <end position="223"/>
    </location>
</feature>
<dbReference type="AlphaFoldDB" id="X6M1Z6"/>
<proteinExistence type="predicted"/>
<dbReference type="InterPro" id="IPR003165">
    <property type="entry name" value="Piwi"/>
</dbReference>
<dbReference type="EMBL" id="ASPP01025939">
    <property type="protein sequence ID" value="ETO07626.1"/>
    <property type="molecule type" value="Genomic_DNA"/>
</dbReference>
<protein>
    <recommendedName>
        <fullName evidence="2">Piwi domain-containing protein</fullName>
    </recommendedName>
</protein>
<keyword evidence="4" id="KW-1185">Reference proteome</keyword>
<sequence>MLAPQFFRLHRQILVYQSNNTIFFFCNEYFNYSFFKKKIKNKLKDYFEYWFFDNLIVFAKKKDELTQSVKSNDKFDVMSTVEKYKVCDPTTNNNKNYKYKCNASSKYDKGLQRVERRREVAISACDATRNNEGLELRADWQQCVFGAQLRRGLQRRYPPLEGKSPKECEEELETPNEHTWRGVVTMYNYRTYMAEQFDWNKSVDSPMDSGDDNDDDSDEKSKKKTFREYYHEKGYDRFATKPGTLSAEKGLLLCRDGLRFQKSKAGKKIYLIPELCRFTGVSLSQSQDRAFMSEVHERCSPSFREWIMQAKQIIAKLNQEFEHRKLGFSISSDPITVENRVLERPEEVINYISNSKGGGKIAQGKGFVETKSTLVTQDSSFNIIVLAEDEDVGYSVAEQTDRILEEEQRYRGVALHNEIYLCDLRNVVECHKVLNWIVNQNIHGVLVIMTNQNESTIYANVQSWARKAHEKRELAIQCIKQRVQFHSLDLWDQFNEALQLSKKTMIVGMDVCHNRKARESVVGFASTFDSDFVRVHQFIGIQEMGKELVTNINKYFECALDAFQKDNDTFPDQIIFYRDGVSVSQLDQIKKEEISELKQVLQQKMKGKACNLEFIVVQKRVKTRFFAENEAPVVPGTVVDDLLSGPQVHEFFIVPCPATQKKKSNPKPVSNSKLEGTVVSQIYPCVLIIIGQKLFFSFVQFKLKFS</sequence>
<dbReference type="PROSITE" id="PS50822">
    <property type="entry name" value="PIWI"/>
    <property type="match status" value="1"/>
</dbReference>
<evidence type="ECO:0000313" key="3">
    <source>
        <dbReference type="EMBL" id="ETO07626.1"/>
    </source>
</evidence>
<organism evidence="3 4">
    <name type="scientific">Reticulomyxa filosa</name>
    <dbReference type="NCBI Taxonomy" id="46433"/>
    <lineage>
        <taxon>Eukaryota</taxon>
        <taxon>Sar</taxon>
        <taxon>Rhizaria</taxon>
        <taxon>Retaria</taxon>
        <taxon>Foraminifera</taxon>
        <taxon>Monothalamids</taxon>
        <taxon>Reticulomyxidae</taxon>
        <taxon>Reticulomyxa</taxon>
    </lineage>
</organism>
<dbReference type="InterPro" id="IPR036397">
    <property type="entry name" value="RNaseH_sf"/>
</dbReference>
<dbReference type="Proteomes" id="UP000023152">
    <property type="component" value="Unassembled WGS sequence"/>
</dbReference>
<name>X6M1Z6_RETFI</name>
<evidence type="ECO:0000259" key="2">
    <source>
        <dbReference type="PROSITE" id="PS50822"/>
    </source>
</evidence>
<evidence type="ECO:0000313" key="4">
    <source>
        <dbReference type="Proteomes" id="UP000023152"/>
    </source>
</evidence>
<dbReference type="OMA" id="SFREWIM"/>
<dbReference type="OrthoDB" id="445936at2759"/>
<dbReference type="Gene3D" id="3.30.420.10">
    <property type="entry name" value="Ribonuclease H-like superfamily/Ribonuclease H"/>
    <property type="match status" value="1"/>
</dbReference>
<dbReference type="SUPFAM" id="SSF53098">
    <property type="entry name" value="Ribonuclease H-like"/>
    <property type="match status" value="1"/>
</dbReference>
<reference evidence="3 4" key="1">
    <citation type="journal article" date="2013" name="Curr. Biol.">
        <title>The Genome of the Foraminiferan Reticulomyxa filosa.</title>
        <authorList>
            <person name="Glockner G."/>
            <person name="Hulsmann N."/>
            <person name="Schleicher M."/>
            <person name="Noegel A.A."/>
            <person name="Eichinger L."/>
            <person name="Gallinger C."/>
            <person name="Pawlowski J."/>
            <person name="Sierra R."/>
            <person name="Euteneuer U."/>
            <person name="Pillet L."/>
            <person name="Moustafa A."/>
            <person name="Platzer M."/>
            <person name="Groth M."/>
            <person name="Szafranski K."/>
            <person name="Schliwa M."/>
        </authorList>
    </citation>
    <scope>NUCLEOTIDE SEQUENCE [LARGE SCALE GENOMIC DNA]</scope>
</reference>
<accession>X6M1Z6</accession>
<evidence type="ECO:0000256" key="1">
    <source>
        <dbReference type="SAM" id="MobiDB-lite"/>
    </source>
</evidence>
<dbReference type="Pfam" id="PF02171">
    <property type="entry name" value="Piwi"/>
    <property type="match status" value="1"/>
</dbReference>
<dbReference type="InterPro" id="IPR036085">
    <property type="entry name" value="PAZ_dom_sf"/>
</dbReference>
<gene>
    <name evidence="3" type="ORF">RFI_29768</name>
</gene>
<dbReference type="SMART" id="SM00950">
    <property type="entry name" value="Piwi"/>
    <property type="match status" value="1"/>
</dbReference>
<comment type="caution">
    <text evidence="3">The sequence shown here is derived from an EMBL/GenBank/DDBJ whole genome shotgun (WGS) entry which is preliminary data.</text>
</comment>